<dbReference type="EMBL" id="CYKH01001539">
    <property type="protein sequence ID" value="CUI14688.1"/>
    <property type="molecule type" value="Genomic_DNA"/>
</dbReference>
<gene>
    <name evidence="3" type="ORF">BSAL_10690</name>
</gene>
<keyword evidence="4" id="KW-1185">Reference proteome</keyword>
<keyword evidence="2 3" id="KW-0812">Transmembrane</keyword>
<feature type="non-terminal residue" evidence="3">
    <location>
        <position position="1"/>
    </location>
</feature>
<keyword evidence="2" id="KW-1133">Transmembrane helix</keyword>
<accession>A0A0S4KG99</accession>
<dbReference type="Proteomes" id="UP000051952">
    <property type="component" value="Unassembled WGS sequence"/>
</dbReference>
<feature type="compositionally biased region" description="Basic and acidic residues" evidence="1">
    <location>
        <begin position="384"/>
        <end position="393"/>
    </location>
</feature>
<feature type="region of interest" description="Disordered" evidence="1">
    <location>
        <begin position="82"/>
        <end position="105"/>
    </location>
</feature>
<evidence type="ECO:0000313" key="3">
    <source>
        <dbReference type="EMBL" id="CUI14688.1"/>
    </source>
</evidence>
<proteinExistence type="predicted"/>
<dbReference type="AlphaFoldDB" id="A0A0S4KG99"/>
<keyword evidence="2" id="KW-0472">Membrane</keyword>
<dbReference type="VEuPathDB" id="TriTrypDB:BSAL_10690"/>
<feature type="compositionally biased region" description="Polar residues" evidence="1">
    <location>
        <begin position="82"/>
        <end position="95"/>
    </location>
</feature>
<feature type="region of interest" description="Disordered" evidence="1">
    <location>
        <begin position="377"/>
        <end position="396"/>
    </location>
</feature>
<feature type="region of interest" description="Disordered" evidence="1">
    <location>
        <begin position="1"/>
        <end position="40"/>
    </location>
</feature>
<organism evidence="3 4">
    <name type="scientific">Bodo saltans</name>
    <name type="common">Flagellated protozoan</name>
    <dbReference type="NCBI Taxonomy" id="75058"/>
    <lineage>
        <taxon>Eukaryota</taxon>
        <taxon>Discoba</taxon>
        <taxon>Euglenozoa</taxon>
        <taxon>Kinetoplastea</taxon>
        <taxon>Metakinetoplastina</taxon>
        <taxon>Eubodonida</taxon>
        <taxon>Bodonidae</taxon>
        <taxon>Bodo</taxon>
    </lineage>
</organism>
<name>A0A0S4KG99_BODSA</name>
<feature type="transmembrane region" description="Helical" evidence="2">
    <location>
        <begin position="191"/>
        <end position="218"/>
    </location>
</feature>
<evidence type="ECO:0000256" key="2">
    <source>
        <dbReference type="SAM" id="Phobius"/>
    </source>
</evidence>
<evidence type="ECO:0000256" key="1">
    <source>
        <dbReference type="SAM" id="MobiDB-lite"/>
    </source>
</evidence>
<reference evidence="4" key="1">
    <citation type="submission" date="2015-09" db="EMBL/GenBank/DDBJ databases">
        <authorList>
            <consortium name="Pathogen Informatics"/>
        </authorList>
    </citation>
    <scope>NUCLEOTIDE SEQUENCE [LARGE SCALE GENOMIC DNA]</scope>
    <source>
        <strain evidence="4">Lake Konstanz</strain>
    </source>
</reference>
<feature type="compositionally biased region" description="Low complexity" evidence="1">
    <location>
        <begin position="96"/>
        <end position="105"/>
    </location>
</feature>
<sequence length="437" mass="45955">SHSISQEASPSFSESSTSWPTQSPTKQMTTEGTLSRSTTTSTCVSDSVTFRVSKTLLASPTKYSPTETISTRSMSVVTQHPTWSRQSITQSPSIRPTSTVSPTHTSSVANPNVLVVATAAPITAATQGVSAGVAATAAIFAASSAGGALMQASLGSAPCANNNGGDSTSSTDRSSNPAMYLISPFYGINDYAMVLGNIALVVTAFLLHVIGGVAVKFIERFFPICMFRGFAPVDEFTTDTGAMVTNVWTVPIPAGDYPSSVLHFLGPNSFWRPRDARLMFGATFTSYKPTSLARSNTDVASLVWLAGDVLMLPTIICIASTTKPPSTARWATCNGVMLAAGLLLLDGVCHSTCVCQAVSNRCEECYQSVGRSMDGHNVSVSLPADDRSHDDNKRRYRTRSSVVAAKHYGAALGCVRGDCVLLDGSQHGTTRTAAGES</sequence>
<evidence type="ECO:0000313" key="4">
    <source>
        <dbReference type="Proteomes" id="UP000051952"/>
    </source>
</evidence>
<protein>
    <submittedName>
        <fullName evidence="3">Transmembrane protein, putative</fullName>
    </submittedName>
</protein>